<dbReference type="OrthoDB" id="5484165at2"/>
<dbReference type="Gene3D" id="1.25.40.10">
    <property type="entry name" value="Tetratricopeptide repeat domain"/>
    <property type="match status" value="2"/>
</dbReference>
<dbReference type="RefSeq" id="WP_106090689.1">
    <property type="nucleotide sequence ID" value="NZ_PVNL01000073.1"/>
</dbReference>
<dbReference type="PROSITE" id="PS00107">
    <property type="entry name" value="PROTEIN_KINASE_ATP"/>
    <property type="match status" value="1"/>
</dbReference>
<dbReference type="InterPro" id="IPR017441">
    <property type="entry name" value="Protein_kinase_ATP_BS"/>
</dbReference>
<comment type="caution">
    <text evidence="8">The sequence shown here is derived from an EMBL/GenBank/DDBJ whole genome shotgun (WGS) entry which is preliminary data.</text>
</comment>
<sequence length="987" mass="107529">MGEGSDNQTIDATLDADPANPSLRTERVPVELTRGESLGRYLILDVLGSGGMGKVYAAYDPELNRKLAIKLLHHAPGTEASRASIGSSRLQREAQAMAKLSHANVVTVHDVGTHAGRVFVAMEYVEGTNLEDWLDSAPAGSPHPWREVVARFLPAGRGLAAAHAADLIHRDFKPANVLLGADGRVRVADFGLARRAADDSPHSLESSQGPGLDTVTLDSLSLRLTQTGAFVGTPAYMAPEQFRGAELDARSDQFSFCVALWEGLYGERPFAGDSAAAILFAIHEHQLREPSPAVAARVPSWLRRVLERGLANEPSARWPDMHALLRALSNNPAAGRRRVGAIVLGLTGLAAAIVGPQLWAQPQPSPPPPPPLCQGAEAALGDAWDAGQRDRIHARYAQLGERWAKDDEARLIRLLDAWTGAWLAAWTEACAATRIRGEQSEDRLDDRMLCLARRRSRLVTFIESIQSATEQQLRKAPAQVDDIGDVADCSDPEAMHDRIPPPADRERRAEFERVLEEFDAVAVQRSIGRYDLAKTRLEPAYATALASGHPTLITEARYTRGDLLTQLDDPQAEAELVLAYESALAAGLFRFAGRAAQDLAAYLTDFEPRRAEAERWLRTAEALADYLDDQSMRLLLLETRARLERRRGNYAEAIVGYQRAVELSTELNGPDAKRTGDALFNLSSGLFEAGKLLEANQAATRAETIWADQLGPLDPRSLAALNAAGVFAWQMGDARASKQAFEQLMARREQLFGPDHVEVGAALFNYGSMLTEFGAPQARVPLERVLKIHTRHYGPASMPVAHCKANLAKAIIVEDPTNLAAALVLIDEAIATVSKDRDEAHLEVLIAKGIRVEILRRSGSYERALADATLLLRLFERSDTQEISNIADLYLDLTYIALGLGDNEQALAHVEKAAQVAAQEATGPRKTAERELVTARVLRELGREQAASAALTRARAAYLKGQAGLPGDPVWDAIEAWDDPPQQLAPR</sequence>
<keyword evidence="4 5" id="KW-0067">ATP-binding</keyword>
<dbReference type="Gene3D" id="1.10.510.10">
    <property type="entry name" value="Transferase(Phosphotransferase) domain 1"/>
    <property type="match status" value="1"/>
</dbReference>
<dbReference type="Gene3D" id="3.30.200.20">
    <property type="entry name" value="Phosphorylase Kinase, domain 1"/>
    <property type="match status" value="1"/>
</dbReference>
<dbReference type="InterPro" id="IPR000719">
    <property type="entry name" value="Prot_kinase_dom"/>
</dbReference>
<evidence type="ECO:0000256" key="2">
    <source>
        <dbReference type="ARBA" id="ARBA00022741"/>
    </source>
</evidence>
<dbReference type="PANTHER" id="PTHR43289">
    <property type="entry name" value="MITOGEN-ACTIVATED PROTEIN KINASE KINASE KINASE 20-RELATED"/>
    <property type="match status" value="1"/>
</dbReference>
<evidence type="ECO:0000313" key="8">
    <source>
        <dbReference type="EMBL" id="PRQ06563.1"/>
    </source>
</evidence>
<dbReference type="CDD" id="cd14014">
    <property type="entry name" value="STKc_PknB_like"/>
    <property type="match status" value="1"/>
</dbReference>
<dbReference type="Pfam" id="PF00069">
    <property type="entry name" value="Pkinase"/>
    <property type="match status" value="1"/>
</dbReference>
<dbReference type="Proteomes" id="UP000238823">
    <property type="component" value="Unassembled WGS sequence"/>
</dbReference>
<dbReference type="GO" id="GO:0004674">
    <property type="term" value="F:protein serine/threonine kinase activity"/>
    <property type="evidence" value="ECO:0007669"/>
    <property type="project" value="UniProtKB-EC"/>
</dbReference>
<evidence type="ECO:0000313" key="9">
    <source>
        <dbReference type="Proteomes" id="UP000238823"/>
    </source>
</evidence>
<feature type="region of interest" description="Disordered" evidence="6">
    <location>
        <begin position="1"/>
        <end position="23"/>
    </location>
</feature>
<reference evidence="8 9" key="1">
    <citation type="submission" date="2018-03" db="EMBL/GenBank/DDBJ databases">
        <title>Draft Genome Sequences of the Obligatory Marine Myxobacteria Enhygromyxa salina SWB007.</title>
        <authorList>
            <person name="Poehlein A."/>
            <person name="Moghaddam J.A."/>
            <person name="Harms H."/>
            <person name="Alanjari M."/>
            <person name="Koenig G.M."/>
            <person name="Daniel R."/>
            <person name="Schaeberle T.F."/>
        </authorList>
    </citation>
    <scope>NUCLEOTIDE SEQUENCE [LARGE SCALE GENOMIC DNA]</scope>
    <source>
        <strain evidence="8 9">SWB007</strain>
    </source>
</reference>
<dbReference type="Pfam" id="PF13424">
    <property type="entry name" value="TPR_12"/>
    <property type="match status" value="1"/>
</dbReference>
<keyword evidence="1 8" id="KW-0808">Transferase</keyword>
<dbReference type="InterPro" id="IPR011990">
    <property type="entry name" value="TPR-like_helical_dom_sf"/>
</dbReference>
<dbReference type="PANTHER" id="PTHR43289:SF34">
    <property type="entry name" value="SERINE_THREONINE-PROTEIN KINASE YBDM-RELATED"/>
    <property type="match status" value="1"/>
</dbReference>
<dbReference type="PROSITE" id="PS50011">
    <property type="entry name" value="PROTEIN_KINASE_DOM"/>
    <property type="match status" value="1"/>
</dbReference>
<dbReference type="InterPro" id="IPR008271">
    <property type="entry name" value="Ser/Thr_kinase_AS"/>
</dbReference>
<protein>
    <submittedName>
        <fullName evidence="8">Serine/threonine-protein kinase PK-1</fullName>
        <ecNumber evidence="8">2.7.11.1</ecNumber>
    </submittedName>
</protein>
<dbReference type="EMBL" id="PVNL01000073">
    <property type="protein sequence ID" value="PRQ06563.1"/>
    <property type="molecule type" value="Genomic_DNA"/>
</dbReference>
<name>A0A2S9YN89_9BACT</name>
<feature type="binding site" evidence="5">
    <location>
        <position position="70"/>
    </location>
    <ligand>
        <name>ATP</name>
        <dbReference type="ChEBI" id="CHEBI:30616"/>
    </ligand>
</feature>
<evidence type="ECO:0000259" key="7">
    <source>
        <dbReference type="PROSITE" id="PS50011"/>
    </source>
</evidence>
<dbReference type="PROSITE" id="PS00108">
    <property type="entry name" value="PROTEIN_KINASE_ST"/>
    <property type="match status" value="1"/>
</dbReference>
<evidence type="ECO:0000256" key="1">
    <source>
        <dbReference type="ARBA" id="ARBA00022679"/>
    </source>
</evidence>
<evidence type="ECO:0000256" key="6">
    <source>
        <dbReference type="SAM" id="MobiDB-lite"/>
    </source>
</evidence>
<dbReference type="InterPro" id="IPR011009">
    <property type="entry name" value="Kinase-like_dom_sf"/>
</dbReference>
<keyword evidence="2 5" id="KW-0547">Nucleotide-binding</keyword>
<dbReference type="AlphaFoldDB" id="A0A2S9YN89"/>
<gene>
    <name evidence="8" type="primary">spk1_16</name>
    <name evidence="8" type="ORF">ENSA7_37160</name>
</gene>
<dbReference type="SUPFAM" id="SSF56112">
    <property type="entry name" value="Protein kinase-like (PK-like)"/>
    <property type="match status" value="1"/>
</dbReference>
<evidence type="ECO:0000256" key="5">
    <source>
        <dbReference type="PROSITE-ProRule" id="PRU10141"/>
    </source>
</evidence>
<proteinExistence type="predicted"/>
<accession>A0A2S9YN89</accession>
<keyword evidence="3 8" id="KW-0418">Kinase</keyword>
<dbReference type="EC" id="2.7.11.1" evidence="8"/>
<dbReference type="GO" id="GO:0005524">
    <property type="term" value="F:ATP binding"/>
    <property type="evidence" value="ECO:0007669"/>
    <property type="project" value="UniProtKB-UniRule"/>
</dbReference>
<dbReference type="SUPFAM" id="SSF48452">
    <property type="entry name" value="TPR-like"/>
    <property type="match status" value="2"/>
</dbReference>
<evidence type="ECO:0000256" key="3">
    <source>
        <dbReference type="ARBA" id="ARBA00022777"/>
    </source>
</evidence>
<feature type="compositionally biased region" description="Polar residues" evidence="6">
    <location>
        <begin position="1"/>
        <end position="11"/>
    </location>
</feature>
<feature type="domain" description="Protein kinase" evidence="7">
    <location>
        <begin position="41"/>
        <end position="334"/>
    </location>
</feature>
<evidence type="ECO:0000256" key="4">
    <source>
        <dbReference type="ARBA" id="ARBA00022840"/>
    </source>
</evidence>
<organism evidence="8 9">
    <name type="scientific">Enhygromyxa salina</name>
    <dbReference type="NCBI Taxonomy" id="215803"/>
    <lineage>
        <taxon>Bacteria</taxon>
        <taxon>Pseudomonadati</taxon>
        <taxon>Myxococcota</taxon>
        <taxon>Polyangia</taxon>
        <taxon>Nannocystales</taxon>
        <taxon>Nannocystaceae</taxon>
        <taxon>Enhygromyxa</taxon>
    </lineage>
</organism>